<feature type="compositionally biased region" description="Basic and acidic residues" evidence="3">
    <location>
        <begin position="710"/>
        <end position="730"/>
    </location>
</feature>
<feature type="chain" id="PRO_5018808877" evidence="2">
    <location>
        <begin position="28"/>
        <end position="730"/>
    </location>
</feature>
<evidence type="ECO:0000259" key="4">
    <source>
        <dbReference type="PROSITE" id="PS51272"/>
    </source>
</evidence>
<dbReference type="PANTHER" id="PTHR11575">
    <property type="entry name" value="5'-NUCLEOTIDASE-RELATED"/>
    <property type="match status" value="1"/>
</dbReference>
<comment type="similarity">
    <text evidence="2">Belongs to the 5'-nucleotidase family.</text>
</comment>
<dbReference type="KEGG" id="piv:NCTC13079_01067"/>
<dbReference type="InterPro" id="IPR036907">
    <property type="entry name" value="5'-Nucleotdase_C_sf"/>
</dbReference>
<dbReference type="InterPro" id="IPR006179">
    <property type="entry name" value="5_nucleotidase/apyrase"/>
</dbReference>
<keyword evidence="2" id="KW-0547">Nucleotide-binding</keyword>
<proteinExistence type="inferred from homology"/>
<evidence type="ECO:0000313" key="5">
    <source>
        <dbReference type="EMBL" id="VEJ35879.1"/>
    </source>
</evidence>
<dbReference type="SUPFAM" id="SSF55816">
    <property type="entry name" value="5'-nucleotidase (syn. UDP-sugar hydrolase), C-terminal domain"/>
    <property type="match status" value="1"/>
</dbReference>
<feature type="domain" description="SLH" evidence="4">
    <location>
        <begin position="518"/>
        <end position="578"/>
    </location>
</feature>
<dbReference type="SUPFAM" id="SSF56300">
    <property type="entry name" value="Metallo-dependent phosphatases"/>
    <property type="match status" value="1"/>
</dbReference>
<name>A0A448V224_9FIRM</name>
<organism evidence="5 6">
    <name type="scientific">Aedoeadaptatus ivorii</name>
    <dbReference type="NCBI Taxonomy" id="54006"/>
    <lineage>
        <taxon>Bacteria</taxon>
        <taxon>Bacillati</taxon>
        <taxon>Bacillota</taxon>
        <taxon>Tissierellia</taxon>
        <taxon>Tissierellales</taxon>
        <taxon>Peptoniphilaceae</taxon>
        <taxon>Aedoeadaptatus</taxon>
    </lineage>
</organism>
<dbReference type="GO" id="GO:0016787">
    <property type="term" value="F:hydrolase activity"/>
    <property type="evidence" value="ECO:0007669"/>
    <property type="project" value="UniProtKB-KW"/>
</dbReference>
<dbReference type="InterPro" id="IPR004843">
    <property type="entry name" value="Calcineurin-like_PHP"/>
</dbReference>
<dbReference type="AlphaFoldDB" id="A0A448V224"/>
<reference evidence="5 6" key="1">
    <citation type="submission" date="2018-12" db="EMBL/GenBank/DDBJ databases">
        <authorList>
            <consortium name="Pathogen Informatics"/>
        </authorList>
    </citation>
    <scope>NUCLEOTIDE SEQUENCE [LARGE SCALE GENOMIC DNA]</scope>
    <source>
        <strain evidence="5 6">NCTC13079</strain>
    </source>
</reference>
<dbReference type="EMBL" id="LR134523">
    <property type="protein sequence ID" value="VEJ35879.1"/>
    <property type="molecule type" value="Genomic_DNA"/>
</dbReference>
<protein>
    <submittedName>
        <fullName evidence="5">Trifunctional nucleotide phosphoesterase protein YfkN</fullName>
    </submittedName>
</protein>
<keyword evidence="1 2" id="KW-0732">Signal</keyword>
<feature type="region of interest" description="Disordered" evidence="3">
    <location>
        <begin position="703"/>
        <end position="730"/>
    </location>
</feature>
<evidence type="ECO:0000256" key="1">
    <source>
        <dbReference type="ARBA" id="ARBA00022729"/>
    </source>
</evidence>
<dbReference type="Proteomes" id="UP000269544">
    <property type="component" value="Chromosome"/>
</dbReference>
<evidence type="ECO:0000256" key="2">
    <source>
        <dbReference type="RuleBase" id="RU362119"/>
    </source>
</evidence>
<dbReference type="PANTHER" id="PTHR11575:SF24">
    <property type="entry name" value="5'-NUCLEOTIDASE"/>
    <property type="match status" value="1"/>
</dbReference>
<dbReference type="OrthoDB" id="7820733at2"/>
<dbReference type="RefSeq" id="WP_126465633.1">
    <property type="nucleotide sequence ID" value="NZ_LR134523.1"/>
</dbReference>
<dbReference type="PROSITE" id="PS51272">
    <property type="entry name" value="SLH"/>
    <property type="match status" value="3"/>
</dbReference>
<dbReference type="Gene3D" id="3.90.780.10">
    <property type="entry name" value="5'-Nucleotidase, C-terminal domain"/>
    <property type="match status" value="1"/>
</dbReference>
<gene>
    <name evidence="5" type="primary">yfkN</name>
    <name evidence="5" type="ORF">NCTC13079_01067</name>
</gene>
<dbReference type="GO" id="GO:0000166">
    <property type="term" value="F:nucleotide binding"/>
    <property type="evidence" value="ECO:0007669"/>
    <property type="project" value="UniProtKB-KW"/>
</dbReference>
<dbReference type="Pfam" id="PF00149">
    <property type="entry name" value="Metallophos"/>
    <property type="match status" value="1"/>
</dbReference>
<keyword evidence="2" id="KW-0378">Hydrolase</keyword>
<feature type="domain" description="SLH" evidence="4">
    <location>
        <begin position="579"/>
        <end position="642"/>
    </location>
</feature>
<dbReference type="GO" id="GO:0009166">
    <property type="term" value="P:nucleotide catabolic process"/>
    <property type="evidence" value="ECO:0007669"/>
    <property type="project" value="InterPro"/>
</dbReference>
<dbReference type="PRINTS" id="PR01607">
    <property type="entry name" value="APYRASEFAMLY"/>
</dbReference>
<accession>A0A448V224</accession>
<dbReference type="Gene3D" id="3.60.21.10">
    <property type="match status" value="1"/>
</dbReference>
<sequence length="730" mass="79212">MKKTYISMLLALTMVFGAIAGPAQVLAQEATAQHTKTVTLLHTNDIHGHATADEKGGNIGYAKVKTYADSIPNSVLIDAGDVLHGTTLASISRGESIVALMNAMGYKAMVPGNHDYNYGYDRLIELAGAAEFPVLAANVIRSTGQRDLKDQTMIEVDGVKIGMFGLSTEESKTKSNPANTEGILFLNPVEVAKAQVKSLKEKGADVIVADVHLGVDDSTEIKSTDIAKAVDGIDVIIDGHSHTEMPDGRMVNGTLIAQTGGHLKQLGEVNITLRDGKVITKSATLHDQEFFKNVKEDEKILAMIAGIEEANKPYLETVIGKTDVVLDGEREHVRTGETNLGNLLTDAMLKVTGADVAITNGGGIRASIDIGEITRGEVLTSFPFTNYPVKLEVKGKDILAALEYGLDAAPEAAGKFPHVAGMTVKYDPKQAAGNRIIEVKVKSEALDPDKTYTLATNDFMAVGGDGYKMFAGKKKLGEYNLLSEVLADYIAEAKVVSPKTEGRMTVGEKSGEKPGEKTPEEVFVDIKGHWAEDIIMSVYNDGYFTGVTRATFEPDTKISRAMLVTTLARLEGQDKKQDAKNPFPDVEKGKWYENAVVWAVENKLVKGYEDKSFKPEQNVSREEMAAILGRYVDMKKFPVTQQMPAPFADDAQIAKWAKEYLIPLQNMGVMNGREQNRFYPKDSATRAELAKVIQKLAQIKEANAANDTVNKADKPQAVEKPVEKSAKKAA</sequence>
<keyword evidence="6" id="KW-1185">Reference proteome</keyword>
<evidence type="ECO:0000313" key="6">
    <source>
        <dbReference type="Proteomes" id="UP000269544"/>
    </source>
</evidence>
<dbReference type="InterPro" id="IPR008334">
    <property type="entry name" value="5'-Nucleotdase_C"/>
</dbReference>
<evidence type="ECO:0000256" key="3">
    <source>
        <dbReference type="SAM" id="MobiDB-lite"/>
    </source>
</evidence>
<dbReference type="InterPro" id="IPR029052">
    <property type="entry name" value="Metallo-depent_PP-like"/>
</dbReference>
<feature type="signal peptide" evidence="2">
    <location>
        <begin position="1"/>
        <end position="27"/>
    </location>
</feature>
<feature type="domain" description="SLH" evidence="4">
    <location>
        <begin position="644"/>
        <end position="707"/>
    </location>
</feature>
<dbReference type="Pfam" id="PF02872">
    <property type="entry name" value="5_nucleotid_C"/>
    <property type="match status" value="1"/>
</dbReference>
<dbReference type="Pfam" id="PF00395">
    <property type="entry name" value="SLH"/>
    <property type="match status" value="3"/>
</dbReference>
<dbReference type="InterPro" id="IPR001119">
    <property type="entry name" value="SLH_dom"/>
</dbReference>